<dbReference type="GO" id="GO:0009089">
    <property type="term" value="P:lysine biosynthetic process via diaminopimelate"/>
    <property type="evidence" value="ECO:0007669"/>
    <property type="project" value="UniProtKB-UniRule"/>
</dbReference>
<dbReference type="InterPro" id="IPR018510">
    <property type="entry name" value="DAP_epimerase_AS"/>
</dbReference>
<feature type="active site" evidence="9">
    <location>
        <position position="79"/>
    </location>
</feature>
<comment type="function">
    <text evidence="8">Catalyzes the stereoinversion of LL-2,6-diaminopimelate (L,L-DAP) to meso-diaminopimelate (meso-DAP), a precursor of L-lysine and an essential component of the bacterial peptidoglycan.</text>
</comment>
<comment type="pathway">
    <text evidence="1 8">Amino-acid biosynthesis; L-lysine biosynthesis via DAP pathway; DL-2,6-diaminopimelate from LL-2,6-diaminopimelate: step 1/1.</text>
</comment>
<feature type="site" description="Could be important to modulate the pK values of the two catalytic cysteine residues" evidence="8">
    <location>
        <position position="154"/>
    </location>
</feature>
<evidence type="ECO:0000256" key="8">
    <source>
        <dbReference type="HAMAP-Rule" id="MF_00197"/>
    </source>
</evidence>
<feature type="binding site" evidence="8">
    <location>
        <position position="152"/>
    </location>
    <ligand>
        <name>substrate</name>
    </ligand>
</feature>
<feature type="binding site" evidence="8">
    <location>
        <begin position="80"/>
        <end position="81"/>
    </location>
    <ligand>
        <name>substrate</name>
    </ligand>
</feature>
<feature type="site" description="Could be important to modulate the pK values of the two catalytic cysteine residues" evidence="8">
    <location>
        <position position="204"/>
    </location>
</feature>
<dbReference type="HAMAP" id="MF_00197">
    <property type="entry name" value="DAP_epimerase"/>
    <property type="match status" value="1"/>
</dbReference>
<comment type="similarity">
    <text evidence="2 8">Belongs to the diaminopimelate epimerase family.</text>
</comment>
<protein>
    <recommendedName>
        <fullName evidence="3 8">Diaminopimelate epimerase</fullName>
        <shortName evidence="8">DAP epimerase</shortName>
        <ecNumber evidence="3 8">5.1.1.7</ecNumber>
    </recommendedName>
    <alternativeName>
        <fullName evidence="8">PLP-independent amino acid racemase</fullName>
    </alternativeName>
</protein>
<dbReference type="EMBL" id="JAJEQN010000013">
    <property type="protein sequence ID" value="MCC2221347.1"/>
    <property type="molecule type" value="Genomic_DNA"/>
</dbReference>
<evidence type="ECO:0000313" key="11">
    <source>
        <dbReference type="Proteomes" id="UP001198200"/>
    </source>
</evidence>
<keyword evidence="4 8" id="KW-0028">Amino-acid biosynthesis</keyword>
<evidence type="ECO:0000256" key="5">
    <source>
        <dbReference type="ARBA" id="ARBA00023154"/>
    </source>
</evidence>
<feature type="binding site" evidence="8">
    <location>
        <position position="70"/>
    </location>
    <ligand>
        <name>substrate</name>
    </ligand>
</feature>
<evidence type="ECO:0000313" key="10">
    <source>
        <dbReference type="EMBL" id="MCC2221347.1"/>
    </source>
</evidence>
<dbReference type="Pfam" id="PF01678">
    <property type="entry name" value="DAP_epimerase"/>
    <property type="match status" value="2"/>
</dbReference>
<comment type="caution">
    <text evidence="10">The sequence shown here is derived from an EMBL/GenBank/DDBJ whole genome shotgun (WGS) entry which is preliminary data.</text>
</comment>
<dbReference type="NCBIfam" id="TIGR00652">
    <property type="entry name" value="DapF"/>
    <property type="match status" value="1"/>
</dbReference>
<comment type="catalytic activity">
    <reaction evidence="7 8">
        <text>(2S,6S)-2,6-diaminopimelate = meso-2,6-diaminopimelate</text>
        <dbReference type="Rhea" id="RHEA:15393"/>
        <dbReference type="ChEBI" id="CHEBI:57609"/>
        <dbReference type="ChEBI" id="CHEBI:57791"/>
        <dbReference type="EC" id="5.1.1.7"/>
    </reaction>
</comment>
<dbReference type="SUPFAM" id="SSF54506">
    <property type="entry name" value="Diaminopimelate epimerase-like"/>
    <property type="match status" value="2"/>
</dbReference>
<dbReference type="PANTHER" id="PTHR31689">
    <property type="entry name" value="DIAMINOPIMELATE EPIMERASE, CHLOROPLASTIC"/>
    <property type="match status" value="1"/>
</dbReference>
<dbReference type="Gene3D" id="3.10.310.10">
    <property type="entry name" value="Diaminopimelate Epimerase, Chain A, domain 1"/>
    <property type="match status" value="2"/>
</dbReference>
<dbReference type="GO" id="GO:0008837">
    <property type="term" value="F:diaminopimelate epimerase activity"/>
    <property type="evidence" value="ECO:0007669"/>
    <property type="project" value="UniProtKB-UniRule"/>
</dbReference>
<evidence type="ECO:0000256" key="2">
    <source>
        <dbReference type="ARBA" id="ARBA00010219"/>
    </source>
</evidence>
<feature type="binding site" evidence="8">
    <location>
        <position position="13"/>
    </location>
    <ligand>
        <name>substrate</name>
    </ligand>
</feature>
<keyword evidence="11" id="KW-1185">Reference proteome</keyword>
<comment type="caution">
    <text evidence="8">Lacks conserved residue(s) required for the propagation of feature annotation.</text>
</comment>
<dbReference type="RefSeq" id="WP_066561872.1">
    <property type="nucleotide sequence ID" value="NZ_JAJEQN010000013.1"/>
</dbReference>
<dbReference type="InterPro" id="IPR001653">
    <property type="entry name" value="DAP_epimerase_DapF"/>
</dbReference>
<dbReference type="PANTHER" id="PTHR31689:SF0">
    <property type="entry name" value="DIAMINOPIMELATE EPIMERASE"/>
    <property type="match status" value="1"/>
</dbReference>
<comment type="subcellular location">
    <subcellularLocation>
        <location evidence="8">Cytoplasm</location>
    </subcellularLocation>
</comment>
<evidence type="ECO:0000256" key="4">
    <source>
        <dbReference type="ARBA" id="ARBA00022605"/>
    </source>
</evidence>
<dbReference type="GO" id="GO:0005829">
    <property type="term" value="C:cytosol"/>
    <property type="evidence" value="ECO:0007669"/>
    <property type="project" value="TreeGrafter"/>
</dbReference>
<dbReference type="EC" id="5.1.1.7" evidence="3 8"/>
<feature type="active site" description="Proton acceptor" evidence="8">
    <location>
        <position position="213"/>
    </location>
</feature>
<dbReference type="AlphaFoldDB" id="A0AAE3E3A2"/>
<proteinExistence type="inferred from homology"/>
<reference evidence="10 11" key="1">
    <citation type="submission" date="2021-10" db="EMBL/GenBank/DDBJ databases">
        <title>Anaerobic single-cell dispensing facilitates the cultivation of human gut bacteria.</title>
        <authorList>
            <person name="Afrizal A."/>
        </authorList>
    </citation>
    <scope>NUCLEOTIDE SEQUENCE [LARGE SCALE GENOMIC DNA]</scope>
    <source>
        <strain evidence="10 11">CLA-AA-H224</strain>
    </source>
</reference>
<keyword evidence="6 8" id="KW-0413">Isomerase</keyword>
<sequence>MNLNLTKMQGTGNDYIFANLLDVGDSEIFDEMNWSQMAIRLSDRHFGIGSDGLIFICPSDIADCRMRMFNADGSEGAMCGNGIRCLGKYVYERSLIKKTVICVETMAGIRTLYLDIENENHVRFVSVDMGIPIILPTIEINSFLLTPVSIGNPHVVYFVPNQPSEYPVEKWGPFLECHSRLKERSNVEFVQVVSQDRLRLRIWERGSGETLSCGTGACAAVVCAIQQKGLENKVLAEVPGGTLTISWNGNGEAVFLSGPAEFVFDVTVHM</sequence>
<accession>A0AAE3E3A2</accession>
<feature type="active site" description="Proton donor" evidence="8">
    <location>
        <position position="79"/>
    </location>
</feature>
<keyword evidence="5 8" id="KW-0457">Lysine biosynthesis</keyword>
<feature type="binding site" evidence="8">
    <location>
        <begin position="214"/>
        <end position="215"/>
    </location>
    <ligand>
        <name>substrate</name>
    </ligand>
</feature>
<dbReference type="PROSITE" id="PS01326">
    <property type="entry name" value="DAP_EPIMERASE"/>
    <property type="match status" value="1"/>
</dbReference>
<name>A0AAE3E3A2_9FIRM</name>
<feature type="binding site" evidence="8">
    <location>
        <position position="186"/>
    </location>
    <ligand>
        <name>substrate</name>
    </ligand>
</feature>
<evidence type="ECO:0000256" key="1">
    <source>
        <dbReference type="ARBA" id="ARBA00005196"/>
    </source>
</evidence>
<evidence type="ECO:0000256" key="9">
    <source>
        <dbReference type="PROSITE-ProRule" id="PRU10125"/>
    </source>
</evidence>
<dbReference type="Proteomes" id="UP001198200">
    <property type="component" value="Unassembled WGS sequence"/>
</dbReference>
<evidence type="ECO:0000256" key="3">
    <source>
        <dbReference type="ARBA" id="ARBA00013080"/>
    </source>
</evidence>
<evidence type="ECO:0000256" key="7">
    <source>
        <dbReference type="ARBA" id="ARBA00051712"/>
    </source>
</evidence>
<organism evidence="10 11">
    <name type="scientific">Anthropogastromicrobium aceti</name>
    <dbReference type="NCBI Taxonomy" id="2981768"/>
    <lineage>
        <taxon>Bacteria</taxon>
        <taxon>Bacillati</taxon>
        <taxon>Bacillota</taxon>
        <taxon>Clostridia</taxon>
        <taxon>Lachnospirales</taxon>
        <taxon>Lachnospiraceae</taxon>
        <taxon>Anthropogastromicrobium</taxon>
    </lineage>
</organism>
<comment type="subunit">
    <text evidence="8">Homodimer.</text>
</comment>
<feature type="binding site" evidence="8">
    <location>
        <begin position="204"/>
        <end position="205"/>
    </location>
    <ligand>
        <name>substrate</name>
    </ligand>
</feature>
<gene>
    <name evidence="8 10" type="primary">dapF</name>
    <name evidence="10" type="ORF">LKD48_06765</name>
</gene>
<keyword evidence="8" id="KW-0963">Cytoplasm</keyword>
<evidence type="ECO:0000256" key="6">
    <source>
        <dbReference type="ARBA" id="ARBA00023235"/>
    </source>
</evidence>